<feature type="compositionally biased region" description="Polar residues" evidence="7">
    <location>
        <begin position="889"/>
        <end position="906"/>
    </location>
</feature>
<feature type="non-terminal residue" evidence="9">
    <location>
        <position position="1"/>
    </location>
</feature>
<keyword evidence="2" id="KW-0862">Zinc</keyword>
<feature type="compositionally biased region" description="Basic and acidic residues" evidence="7">
    <location>
        <begin position="87"/>
        <end position="99"/>
    </location>
</feature>
<feature type="region of interest" description="Disordered" evidence="7">
    <location>
        <begin position="1"/>
        <end position="145"/>
    </location>
</feature>
<dbReference type="InterPro" id="IPR051615">
    <property type="entry name" value="Transcr_Regulatory_Elem"/>
</dbReference>
<feature type="compositionally biased region" description="Polar residues" evidence="7">
    <location>
        <begin position="39"/>
        <end position="59"/>
    </location>
</feature>
<dbReference type="CDD" id="cd12148">
    <property type="entry name" value="fungal_TF_MHR"/>
    <property type="match status" value="1"/>
</dbReference>
<dbReference type="OrthoDB" id="2123952at2759"/>
<dbReference type="PANTHER" id="PTHR31313:SF78">
    <property type="entry name" value="TRANSCRIPTION FACTOR DOMAIN-CONTAINING PROTEIN"/>
    <property type="match status" value="1"/>
</dbReference>
<evidence type="ECO:0000313" key="10">
    <source>
        <dbReference type="Proteomes" id="UP000054279"/>
    </source>
</evidence>
<keyword evidence="1" id="KW-0479">Metal-binding</keyword>
<dbReference type="PANTHER" id="PTHR31313">
    <property type="entry name" value="TY1 ENHANCER ACTIVATOR"/>
    <property type="match status" value="1"/>
</dbReference>
<protein>
    <recommendedName>
        <fullName evidence="8">Xylanolytic transcriptional activator regulatory domain-containing protein</fullName>
    </recommendedName>
</protein>
<dbReference type="GO" id="GO:0008270">
    <property type="term" value="F:zinc ion binding"/>
    <property type="evidence" value="ECO:0007669"/>
    <property type="project" value="InterPro"/>
</dbReference>
<evidence type="ECO:0000313" key="9">
    <source>
        <dbReference type="EMBL" id="KIJ37097.1"/>
    </source>
</evidence>
<feature type="compositionally biased region" description="Low complexity" evidence="7">
    <location>
        <begin position="116"/>
        <end position="131"/>
    </location>
</feature>
<feature type="region of interest" description="Disordered" evidence="7">
    <location>
        <begin position="885"/>
        <end position="907"/>
    </location>
</feature>
<accession>A0A0C9V675</accession>
<sequence>VEWQEHLKDRLKKGSERFAEELGVELPDEEDEEDEHTGRSTNASKGSNTKPTTNGNSTGPPKLSLDTAVRQHPSHPSLLALASAAADRGESPRQRRRIDSSSSPQTNAHFGTTHRTTGTPSLSPSPSSAPTDLRNSHISSDSDTDLSDREFLAAAVGQLSLNEDEQVRYHGPASGLHILHQNVRHDNRNEGGLWRFPKAGVWPRASRPRRTKKAEEEEWDVKRTVMPTVEEQGRLLELYFGYVHPVLPLLDEKAFWREYRGERDPEMKPSPSPPSHDGSISVSSPPLPGECRVPTLLLLAMFAIAARYKHEPLDPVPKSEAEMWNAGDEYLEGAKRILSKWRPVDSFSGGFAFPYIPCFAICASLQHILTIDIDQSYASSRPSTCQALLLLSFREIGIGAMAQSWLYVGMAVRMAQDLGLHRSADKWQRTGAELFSESERQVRKKIWYTCVIMDKYVSTYIGRPLSIFERDFDTALPSEENDEEMKLWLKHSSTGAGGDILDTEFPSLYVPVPCRPIACFNACARLSGILSGIVESIYAVNPSTLSSPPSTAYSRQTARDMLEKRLDKWYFELPDYLSMPSILVASSQSTGVNGEASTHAGAGLPPPHVMTLHMMYWCSVLLLHRPFIRRKSQQHTANSPAVSDRDNVRAEKELTESESASCKKAFDLCAMAATRISNLVGLYNENFCLRRAPAFLTYYVFSAGIMHLTSLSVQPGDVQAGNGLKECMDALQTMSVLWPSAKRAWELLNGAKIDMREVELARQANVRERDKRKREQANENVIELRPQPQRQSPPFVPSHGQSQSPTYHNGVDLGILRRVIAPHPPPPVTQTPLASINAPQHQTHISPISHQRSLLHESHPHTHGLPHPHPHSTVQSHVPLHAHTHIQSHSHNPYSLPPTSSFQSAWNGPSGINGYSGSSYGNSGPSSSNAPVSEDLTYSSFESPKGDLWKEYPEQYTVPDPSLITSSLYGLPVINSSNIHHPGSQPPHMGQGPSQGHDHAHASHQSDMQSFMSGYGGMYPE</sequence>
<name>A0A0C9V675_SPHS4</name>
<keyword evidence="10" id="KW-1185">Reference proteome</keyword>
<dbReference type="AlphaFoldDB" id="A0A0C9V675"/>
<dbReference type="Proteomes" id="UP000054279">
    <property type="component" value="Unassembled WGS sequence"/>
</dbReference>
<evidence type="ECO:0000256" key="6">
    <source>
        <dbReference type="ARBA" id="ARBA00023242"/>
    </source>
</evidence>
<feature type="compositionally biased region" description="Basic and acidic residues" evidence="7">
    <location>
        <begin position="766"/>
        <end position="777"/>
    </location>
</feature>
<feature type="compositionally biased region" description="Polar residues" evidence="7">
    <location>
        <begin position="100"/>
        <end position="115"/>
    </location>
</feature>
<feature type="region of interest" description="Disordered" evidence="7">
    <location>
        <begin position="634"/>
        <end position="654"/>
    </location>
</feature>
<proteinExistence type="predicted"/>
<dbReference type="EMBL" id="KN837172">
    <property type="protein sequence ID" value="KIJ37097.1"/>
    <property type="molecule type" value="Genomic_DNA"/>
</dbReference>
<feature type="domain" description="Xylanolytic transcriptional activator regulatory" evidence="8">
    <location>
        <begin position="404"/>
        <end position="483"/>
    </location>
</feature>
<evidence type="ECO:0000256" key="2">
    <source>
        <dbReference type="ARBA" id="ARBA00022833"/>
    </source>
</evidence>
<evidence type="ECO:0000256" key="7">
    <source>
        <dbReference type="SAM" id="MobiDB-lite"/>
    </source>
</evidence>
<keyword evidence="6" id="KW-0539">Nucleus</keyword>
<gene>
    <name evidence="9" type="ORF">M422DRAFT_33953</name>
</gene>
<feature type="compositionally biased region" description="Polar residues" evidence="7">
    <location>
        <begin position="1003"/>
        <end position="1012"/>
    </location>
</feature>
<evidence type="ECO:0000256" key="5">
    <source>
        <dbReference type="ARBA" id="ARBA00023163"/>
    </source>
</evidence>
<feature type="compositionally biased region" description="Acidic residues" evidence="7">
    <location>
        <begin position="22"/>
        <end position="35"/>
    </location>
</feature>
<dbReference type="GO" id="GO:0006351">
    <property type="term" value="P:DNA-templated transcription"/>
    <property type="evidence" value="ECO:0007669"/>
    <property type="project" value="InterPro"/>
</dbReference>
<dbReference type="InterPro" id="IPR007219">
    <property type="entry name" value="XnlR_reg_dom"/>
</dbReference>
<evidence type="ECO:0000256" key="4">
    <source>
        <dbReference type="ARBA" id="ARBA00023125"/>
    </source>
</evidence>
<feature type="region of interest" description="Disordered" evidence="7">
    <location>
        <begin position="977"/>
        <end position="1021"/>
    </location>
</feature>
<feature type="compositionally biased region" description="Low complexity" evidence="7">
    <location>
        <begin position="74"/>
        <end position="86"/>
    </location>
</feature>
<evidence type="ECO:0000259" key="8">
    <source>
        <dbReference type="SMART" id="SM00906"/>
    </source>
</evidence>
<evidence type="ECO:0000256" key="1">
    <source>
        <dbReference type="ARBA" id="ARBA00022723"/>
    </source>
</evidence>
<organism evidence="9 10">
    <name type="scientific">Sphaerobolus stellatus (strain SS14)</name>
    <dbReference type="NCBI Taxonomy" id="990650"/>
    <lineage>
        <taxon>Eukaryota</taxon>
        <taxon>Fungi</taxon>
        <taxon>Dikarya</taxon>
        <taxon>Basidiomycota</taxon>
        <taxon>Agaricomycotina</taxon>
        <taxon>Agaricomycetes</taxon>
        <taxon>Phallomycetidae</taxon>
        <taxon>Geastrales</taxon>
        <taxon>Sphaerobolaceae</taxon>
        <taxon>Sphaerobolus</taxon>
    </lineage>
</organism>
<evidence type="ECO:0000256" key="3">
    <source>
        <dbReference type="ARBA" id="ARBA00023015"/>
    </source>
</evidence>
<keyword evidence="5" id="KW-0804">Transcription</keyword>
<dbReference type="SMART" id="SM00906">
    <property type="entry name" value="Fungal_trans"/>
    <property type="match status" value="1"/>
</dbReference>
<dbReference type="GO" id="GO:0003677">
    <property type="term" value="F:DNA binding"/>
    <property type="evidence" value="ECO:0007669"/>
    <property type="project" value="UniProtKB-KW"/>
</dbReference>
<reference evidence="9 10" key="1">
    <citation type="submission" date="2014-06" db="EMBL/GenBank/DDBJ databases">
        <title>Evolutionary Origins and Diversification of the Mycorrhizal Mutualists.</title>
        <authorList>
            <consortium name="DOE Joint Genome Institute"/>
            <consortium name="Mycorrhizal Genomics Consortium"/>
            <person name="Kohler A."/>
            <person name="Kuo A."/>
            <person name="Nagy L.G."/>
            <person name="Floudas D."/>
            <person name="Copeland A."/>
            <person name="Barry K.W."/>
            <person name="Cichocki N."/>
            <person name="Veneault-Fourrey C."/>
            <person name="LaButti K."/>
            <person name="Lindquist E.A."/>
            <person name="Lipzen A."/>
            <person name="Lundell T."/>
            <person name="Morin E."/>
            <person name="Murat C."/>
            <person name="Riley R."/>
            <person name="Ohm R."/>
            <person name="Sun H."/>
            <person name="Tunlid A."/>
            <person name="Henrissat B."/>
            <person name="Grigoriev I.V."/>
            <person name="Hibbett D.S."/>
            <person name="Martin F."/>
        </authorList>
    </citation>
    <scope>NUCLEOTIDE SEQUENCE [LARGE SCALE GENOMIC DNA]</scope>
    <source>
        <strain evidence="9 10">SS14</strain>
    </source>
</reference>
<keyword evidence="3" id="KW-0805">Transcription regulation</keyword>
<feature type="region of interest" description="Disordered" evidence="7">
    <location>
        <begin position="766"/>
        <end position="843"/>
    </location>
</feature>
<dbReference type="HOGENOM" id="CLU_004748_0_0_1"/>
<feature type="compositionally biased region" description="Basic and acidic residues" evidence="7">
    <location>
        <begin position="643"/>
        <end position="654"/>
    </location>
</feature>
<feature type="compositionally biased region" description="Polar residues" evidence="7">
    <location>
        <begin position="830"/>
        <end position="843"/>
    </location>
</feature>
<feature type="compositionally biased region" description="Basic and acidic residues" evidence="7">
    <location>
        <begin position="1"/>
        <end position="20"/>
    </location>
</feature>
<keyword evidence="4" id="KW-0238">DNA-binding</keyword>
<dbReference type="Pfam" id="PF04082">
    <property type="entry name" value="Fungal_trans"/>
    <property type="match status" value="1"/>
</dbReference>
<feature type="region of interest" description="Disordered" evidence="7">
    <location>
        <begin position="262"/>
        <end position="286"/>
    </location>
</feature>